<gene>
    <name evidence="2" type="ORF">OG549_03745</name>
</gene>
<feature type="region of interest" description="Disordered" evidence="1">
    <location>
        <begin position="39"/>
        <end position="60"/>
    </location>
</feature>
<feature type="compositionally biased region" description="Basic and acidic residues" evidence="1">
    <location>
        <begin position="48"/>
        <end position="60"/>
    </location>
</feature>
<dbReference type="EMBL" id="CP108318">
    <property type="protein sequence ID" value="WTW59822.1"/>
    <property type="molecule type" value="Genomic_DNA"/>
</dbReference>
<evidence type="ECO:0000313" key="2">
    <source>
        <dbReference type="EMBL" id="WTW59822.1"/>
    </source>
</evidence>
<sequence>MRVVIDLYHHGDEAYGQACIEGAGEPVLFSSWLDLLRLLERPPPPPEPRPDDKSGADPTG</sequence>
<name>A0AAU2UXF1_9ACTN</name>
<dbReference type="AlphaFoldDB" id="A0AAU2UXF1"/>
<proteinExistence type="predicted"/>
<protein>
    <submittedName>
        <fullName evidence="2">Uncharacterized protein</fullName>
    </submittedName>
</protein>
<evidence type="ECO:0000256" key="1">
    <source>
        <dbReference type="SAM" id="MobiDB-lite"/>
    </source>
</evidence>
<organism evidence="2">
    <name type="scientific">Streptomyces sp. NBC_00003</name>
    <dbReference type="NCBI Taxonomy" id="2903608"/>
    <lineage>
        <taxon>Bacteria</taxon>
        <taxon>Bacillati</taxon>
        <taxon>Actinomycetota</taxon>
        <taxon>Actinomycetes</taxon>
        <taxon>Kitasatosporales</taxon>
        <taxon>Streptomycetaceae</taxon>
        <taxon>Streptomyces</taxon>
    </lineage>
</organism>
<reference evidence="2" key="1">
    <citation type="submission" date="2022-10" db="EMBL/GenBank/DDBJ databases">
        <title>The complete genomes of actinobacterial strains from the NBC collection.</title>
        <authorList>
            <person name="Joergensen T.S."/>
            <person name="Alvarez Arevalo M."/>
            <person name="Sterndorff E.B."/>
            <person name="Faurdal D."/>
            <person name="Vuksanovic O."/>
            <person name="Mourched A.-S."/>
            <person name="Charusanti P."/>
            <person name="Shaw S."/>
            <person name="Blin K."/>
            <person name="Weber T."/>
        </authorList>
    </citation>
    <scope>NUCLEOTIDE SEQUENCE</scope>
    <source>
        <strain evidence="2">NBC_00003</strain>
    </source>
</reference>
<accession>A0AAU2UXF1</accession>